<comment type="caution">
    <text evidence="4">The sequence shown here is derived from an EMBL/GenBank/DDBJ whole genome shotgun (WGS) entry which is preliminary data.</text>
</comment>
<dbReference type="SUPFAM" id="SSF54001">
    <property type="entry name" value="Cysteine proteinases"/>
    <property type="match status" value="1"/>
</dbReference>
<sequence length="252" mass="29020">MMRKAKRQSSNEFQRRQLVSAHHYERLDNILASNELERVDVPPYGDCFFAAVLTSITGMNPEQTATNSLRSKVCKHLNEKKNHYKIEGINDNYENDIDSLKTPGHWDCEIADSIPLVMANMTGRPLRIFSSDVNIPILDVHPDIVDVPTLEKKKPIYLEKEKPIYLAYLKVPNEEHYDAVQPKKGIQCTALDKELYTKLTELEVQKQKLETDRKKKEDLLLETAEMESSTPRKRVKHDHTVPTTPKSTKCGY</sequence>
<evidence type="ECO:0000256" key="2">
    <source>
        <dbReference type="SAM" id="MobiDB-lite"/>
    </source>
</evidence>
<evidence type="ECO:0000256" key="1">
    <source>
        <dbReference type="SAM" id="Coils"/>
    </source>
</evidence>
<accession>A0A8S4Q6P3</accession>
<dbReference type="AlphaFoldDB" id="A0A8S4Q6P3"/>
<dbReference type="InterPro" id="IPR038765">
    <property type="entry name" value="Papain-like_cys_pep_sf"/>
</dbReference>
<feature type="region of interest" description="Disordered" evidence="2">
    <location>
        <begin position="222"/>
        <end position="252"/>
    </location>
</feature>
<gene>
    <name evidence="4" type="ORF">OFUS_LOCUS25311</name>
</gene>
<reference evidence="4" key="1">
    <citation type="submission" date="2022-03" db="EMBL/GenBank/DDBJ databases">
        <authorList>
            <person name="Martin C."/>
        </authorList>
    </citation>
    <scope>NUCLEOTIDE SEQUENCE</scope>
</reference>
<proteinExistence type="predicted"/>
<dbReference type="PROSITE" id="PS50802">
    <property type="entry name" value="OTU"/>
    <property type="match status" value="1"/>
</dbReference>
<evidence type="ECO:0000259" key="3">
    <source>
        <dbReference type="PROSITE" id="PS50802"/>
    </source>
</evidence>
<keyword evidence="5" id="KW-1185">Reference proteome</keyword>
<name>A0A8S4Q6P3_OWEFU</name>
<dbReference type="InterPro" id="IPR003323">
    <property type="entry name" value="OTU_dom"/>
</dbReference>
<protein>
    <recommendedName>
        <fullName evidence="3">OTU domain-containing protein</fullName>
    </recommendedName>
</protein>
<feature type="domain" description="OTU" evidence="3">
    <location>
        <begin position="36"/>
        <end position="183"/>
    </location>
</feature>
<feature type="compositionally biased region" description="Polar residues" evidence="2">
    <location>
        <begin position="241"/>
        <end position="252"/>
    </location>
</feature>
<dbReference type="EMBL" id="CAIIXF020000012">
    <property type="protein sequence ID" value="CAH1801524.1"/>
    <property type="molecule type" value="Genomic_DNA"/>
</dbReference>
<keyword evidence="1" id="KW-0175">Coiled coil</keyword>
<organism evidence="4 5">
    <name type="scientific">Owenia fusiformis</name>
    <name type="common">Polychaete worm</name>
    <dbReference type="NCBI Taxonomy" id="6347"/>
    <lineage>
        <taxon>Eukaryota</taxon>
        <taxon>Metazoa</taxon>
        <taxon>Spiralia</taxon>
        <taxon>Lophotrochozoa</taxon>
        <taxon>Annelida</taxon>
        <taxon>Polychaeta</taxon>
        <taxon>Sedentaria</taxon>
        <taxon>Canalipalpata</taxon>
        <taxon>Sabellida</taxon>
        <taxon>Oweniida</taxon>
        <taxon>Oweniidae</taxon>
        <taxon>Owenia</taxon>
    </lineage>
</organism>
<evidence type="ECO:0000313" key="5">
    <source>
        <dbReference type="Proteomes" id="UP000749559"/>
    </source>
</evidence>
<dbReference type="Gene3D" id="3.90.70.80">
    <property type="match status" value="1"/>
</dbReference>
<feature type="coiled-coil region" evidence="1">
    <location>
        <begin position="192"/>
        <end position="222"/>
    </location>
</feature>
<dbReference type="Proteomes" id="UP000749559">
    <property type="component" value="Unassembled WGS sequence"/>
</dbReference>
<dbReference type="OrthoDB" id="6288025at2759"/>
<evidence type="ECO:0000313" key="4">
    <source>
        <dbReference type="EMBL" id="CAH1801524.1"/>
    </source>
</evidence>